<dbReference type="EMBL" id="JEMA01001227">
    <property type="protein sequence ID" value="KYF61051.1"/>
    <property type="molecule type" value="Genomic_DNA"/>
</dbReference>
<evidence type="ECO:0000256" key="1">
    <source>
        <dbReference type="SAM" id="MobiDB-lite"/>
    </source>
</evidence>
<name>A0A150PZ55_SORCE</name>
<accession>A0A150PZ55</accession>
<feature type="compositionally biased region" description="Low complexity" evidence="1">
    <location>
        <begin position="10"/>
        <end position="23"/>
    </location>
</feature>
<organism evidence="2 3">
    <name type="scientific">Sorangium cellulosum</name>
    <name type="common">Polyangium cellulosum</name>
    <dbReference type="NCBI Taxonomy" id="56"/>
    <lineage>
        <taxon>Bacteria</taxon>
        <taxon>Pseudomonadati</taxon>
        <taxon>Myxococcota</taxon>
        <taxon>Polyangia</taxon>
        <taxon>Polyangiales</taxon>
        <taxon>Polyangiaceae</taxon>
        <taxon>Sorangium</taxon>
    </lineage>
</organism>
<dbReference type="Proteomes" id="UP000075260">
    <property type="component" value="Unassembled WGS sequence"/>
</dbReference>
<evidence type="ECO:0000313" key="3">
    <source>
        <dbReference type="Proteomes" id="UP000075260"/>
    </source>
</evidence>
<dbReference type="AlphaFoldDB" id="A0A150PZ55"/>
<protein>
    <submittedName>
        <fullName evidence="2">Uncharacterized protein</fullName>
    </submittedName>
</protein>
<sequence>MPEARGGALGTAPGSSSSPAGAMSVIGGTARQRRFPAWPACRPRTRQADGAGLAGVLLFAARGFLAFPATSVVALVSLLRLARSFLAACALRRLIFIDWRRSRLPICFNLLTVGGTGAAS</sequence>
<feature type="region of interest" description="Disordered" evidence="1">
    <location>
        <begin position="1"/>
        <end position="23"/>
    </location>
</feature>
<reference evidence="2 3" key="1">
    <citation type="submission" date="2014-02" db="EMBL/GenBank/DDBJ databases">
        <title>The small core and large imbalanced accessory genome model reveals a collaborative survival strategy of Sorangium cellulosum strains in nature.</title>
        <authorList>
            <person name="Han K."/>
            <person name="Peng R."/>
            <person name="Blom J."/>
            <person name="Li Y.-Z."/>
        </authorList>
    </citation>
    <scope>NUCLEOTIDE SEQUENCE [LARGE SCALE GENOMIC DNA]</scope>
    <source>
        <strain evidence="2 3">So0008-312</strain>
    </source>
</reference>
<evidence type="ECO:0000313" key="2">
    <source>
        <dbReference type="EMBL" id="KYF61051.1"/>
    </source>
</evidence>
<comment type="caution">
    <text evidence="2">The sequence shown here is derived from an EMBL/GenBank/DDBJ whole genome shotgun (WGS) entry which is preliminary data.</text>
</comment>
<proteinExistence type="predicted"/>
<gene>
    <name evidence="2" type="ORF">BE15_42280</name>
</gene>